<feature type="transmembrane region" description="Helical" evidence="7">
    <location>
        <begin position="276"/>
        <end position="296"/>
    </location>
</feature>
<reference evidence="10 11" key="1">
    <citation type="journal article" date="2014" name="Genome Announc.">
        <title>Draft Genome Sequence of Brevibacillus panacihumi Strain W25, a Halotolerant Hydrocarbon-Degrading Bacterium.</title>
        <authorList>
            <person name="Wang X."/>
            <person name="Jin D."/>
            <person name="Zhou L."/>
            <person name="Wu L."/>
            <person name="An W."/>
            <person name="Chen Y."/>
            <person name="Zhao L."/>
        </authorList>
    </citation>
    <scope>NUCLEOTIDE SEQUENCE [LARGE SCALE GENOMIC DNA]</scope>
    <source>
        <strain evidence="10 11">W25</strain>
    </source>
</reference>
<evidence type="ECO:0000313" key="10">
    <source>
        <dbReference type="EMBL" id="EST53549.1"/>
    </source>
</evidence>
<keyword evidence="11" id="KW-1185">Reference proteome</keyword>
<evidence type="ECO:0000256" key="1">
    <source>
        <dbReference type="ARBA" id="ARBA00004651"/>
    </source>
</evidence>
<keyword evidence="5 7" id="KW-1133">Transmembrane helix</keyword>
<dbReference type="InterPro" id="IPR050366">
    <property type="entry name" value="BP-dependent_transpt_permease"/>
</dbReference>
<keyword evidence="6 7" id="KW-0472">Membrane</keyword>
<feature type="transmembrane region" description="Helical" evidence="7">
    <location>
        <begin position="107"/>
        <end position="133"/>
    </location>
</feature>
<dbReference type="PANTHER" id="PTHR43386:SF1">
    <property type="entry name" value="D,D-DIPEPTIDE TRANSPORT SYSTEM PERMEASE PROTEIN DDPC-RELATED"/>
    <property type="match status" value="1"/>
</dbReference>
<keyword evidence="4 7" id="KW-0812">Transmembrane</keyword>
<evidence type="ECO:0000259" key="9">
    <source>
        <dbReference type="PROSITE" id="PS50928"/>
    </source>
</evidence>
<feature type="compositionally biased region" description="Polar residues" evidence="8">
    <location>
        <begin position="1"/>
        <end position="19"/>
    </location>
</feature>
<keyword evidence="2 7" id="KW-0813">Transport</keyword>
<evidence type="ECO:0000256" key="2">
    <source>
        <dbReference type="ARBA" id="ARBA00022448"/>
    </source>
</evidence>
<feature type="transmembrane region" description="Helical" evidence="7">
    <location>
        <begin position="45"/>
        <end position="67"/>
    </location>
</feature>
<dbReference type="InterPro" id="IPR053523">
    <property type="entry name" value="Oligopeptide_permease_AppC"/>
</dbReference>
<evidence type="ECO:0000256" key="7">
    <source>
        <dbReference type="RuleBase" id="RU363032"/>
    </source>
</evidence>
<dbReference type="HOGENOM" id="CLU_028518_1_1_9"/>
<dbReference type="InterPro" id="IPR000515">
    <property type="entry name" value="MetI-like"/>
</dbReference>
<organism evidence="10 11">
    <name type="scientific">Brevibacillus panacihumi W25</name>
    <dbReference type="NCBI Taxonomy" id="1408254"/>
    <lineage>
        <taxon>Bacteria</taxon>
        <taxon>Bacillati</taxon>
        <taxon>Bacillota</taxon>
        <taxon>Bacilli</taxon>
        <taxon>Bacillales</taxon>
        <taxon>Paenibacillaceae</taxon>
        <taxon>Brevibacillus</taxon>
    </lineage>
</organism>
<evidence type="ECO:0000256" key="6">
    <source>
        <dbReference type="ARBA" id="ARBA00023136"/>
    </source>
</evidence>
<keyword evidence="3" id="KW-1003">Cell membrane</keyword>
<name>V6M4R9_9BACL</name>
<dbReference type="GO" id="GO:0005886">
    <property type="term" value="C:plasma membrane"/>
    <property type="evidence" value="ECO:0007669"/>
    <property type="project" value="UniProtKB-SubCell"/>
</dbReference>
<comment type="similarity">
    <text evidence="7">Belongs to the binding-protein-dependent transport system permease family.</text>
</comment>
<dbReference type="InterPro" id="IPR035906">
    <property type="entry name" value="MetI-like_sf"/>
</dbReference>
<dbReference type="Pfam" id="PF00528">
    <property type="entry name" value="BPD_transp_1"/>
    <property type="match status" value="1"/>
</dbReference>
<dbReference type="eggNOG" id="COG1173">
    <property type="taxonomic scope" value="Bacteria"/>
</dbReference>
<dbReference type="GO" id="GO:0055085">
    <property type="term" value="P:transmembrane transport"/>
    <property type="evidence" value="ECO:0007669"/>
    <property type="project" value="InterPro"/>
</dbReference>
<protein>
    <submittedName>
        <fullName evidence="10">Peptide ABC transporter permease</fullName>
    </submittedName>
</protein>
<dbReference type="AlphaFoldDB" id="V6M4R9"/>
<dbReference type="SUPFAM" id="SSF161098">
    <property type="entry name" value="MetI-like"/>
    <property type="match status" value="1"/>
</dbReference>
<feature type="region of interest" description="Disordered" evidence="8">
    <location>
        <begin position="1"/>
        <end position="23"/>
    </location>
</feature>
<evidence type="ECO:0000256" key="8">
    <source>
        <dbReference type="SAM" id="MobiDB-lite"/>
    </source>
</evidence>
<dbReference type="STRING" id="1408254.T458_22475"/>
<dbReference type="Pfam" id="PF12911">
    <property type="entry name" value="OppC_N"/>
    <property type="match status" value="1"/>
</dbReference>
<evidence type="ECO:0000256" key="5">
    <source>
        <dbReference type="ARBA" id="ARBA00022989"/>
    </source>
</evidence>
<dbReference type="EMBL" id="AYJU01000017">
    <property type="protein sequence ID" value="EST53549.1"/>
    <property type="molecule type" value="Genomic_DNA"/>
</dbReference>
<dbReference type="CDD" id="cd06261">
    <property type="entry name" value="TM_PBP2"/>
    <property type="match status" value="1"/>
</dbReference>
<evidence type="ECO:0000256" key="3">
    <source>
        <dbReference type="ARBA" id="ARBA00022475"/>
    </source>
</evidence>
<dbReference type="NCBIfam" id="NF045476">
    <property type="entry name" value="Opp4C"/>
    <property type="match status" value="1"/>
</dbReference>
<feature type="transmembrane region" description="Helical" evidence="7">
    <location>
        <begin position="153"/>
        <end position="179"/>
    </location>
</feature>
<dbReference type="Proteomes" id="UP000017973">
    <property type="component" value="Unassembled WGS sequence"/>
</dbReference>
<accession>V6M4R9</accession>
<dbReference type="PATRIC" id="fig|1408254.3.peg.4411"/>
<dbReference type="InterPro" id="IPR025966">
    <property type="entry name" value="OppC_N"/>
</dbReference>
<feature type="domain" description="ABC transmembrane type-1" evidence="9">
    <location>
        <begin position="105"/>
        <end position="296"/>
    </location>
</feature>
<comment type="subcellular location">
    <subcellularLocation>
        <location evidence="1 7">Cell membrane</location>
        <topology evidence="1 7">Multi-pass membrane protein</topology>
    </subcellularLocation>
</comment>
<proteinExistence type="inferred from homology"/>
<gene>
    <name evidence="10" type="ORF">T458_22475</name>
</gene>
<evidence type="ECO:0000256" key="4">
    <source>
        <dbReference type="ARBA" id="ARBA00022692"/>
    </source>
</evidence>
<dbReference type="Gene3D" id="1.10.3720.10">
    <property type="entry name" value="MetI-like"/>
    <property type="match status" value="1"/>
</dbReference>
<dbReference type="PANTHER" id="PTHR43386">
    <property type="entry name" value="OLIGOPEPTIDE TRANSPORT SYSTEM PERMEASE PROTEIN APPC"/>
    <property type="match status" value="1"/>
</dbReference>
<dbReference type="PROSITE" id="PS50928">
    <property type="entry name" value="ABC_TM1"/>
    <property type="match status" value="1"/>
</dbReference>
<comment type="caution">
    <text evidence="10">The sequence shown here is derived from an EMBL/GenBank/DDBJ whole genome shotgun (WGS) entry which is preliminary data.</text>
</comment>
<sequence length="309" mass="33214">MTGIRTETQPPSVQGNTPITEVEMEGQRKETYSRMIARRFLKHRLAVVGLGILAIITLMAIFAPFLAPHDPYEVTEVFEGEPSAEHWLGTDQIGRDVLSRLIYASRVSLVVGVVAVAIYIAIGTIVGAVAGYFGGWIDMVIMRITDIFMSFPFFMIILVIVSVVGSSLTNVILVLGLLGWPSVARLVRGSVLSLKQLDFVKAGIALGISTPRILFGHILPNAIAPILVNATFGMAGAVMTEAALSFLGMGVKAPMASWGNMLTDAQSLSVLTDQPWLWVPPGVMILVSVLAINFIGDGLRDALDPKALK</sequence>
<evidence type="ECO:0000313" key="11">
    <source>
        <dbReference type="Proteomes" id="UP000017973"/>
    </source>
</evidence>